<sequence>MLRRVCWNNLRVENEQIGNTDSFKIVRDLPLPYRQKLRDEAEAGSDTDGVHSTGIFANVRLARLRKKAHAVATHTPPSETDRASPGEVEAEVGAKRKSLIEGLRTKLVPDARSDEIGKSLDERAVTKGRSGRDYTPRRGEYDRGLVDVDSDDDDEDDDDDDDAHEAHASSKEHTSDDSRGTSLPQPPPRAVARQRRHAPT</sequence>
<keyword evidence="3" id="KW-1185">Reference proteome</keyword>
<feature type="region of interest" description="Disordered" evidence="1">
    <location>
        <begin position="70"/>
        <end position="93"/>
    </location>
</feature>
<protein>
    <submittedName>
        <fullName evidence="2">Uncharacterized protein</fullName>
    </submittedName>
</protein>
<accession>A0A081CPH6</accession>
<dbReference type="AlphaFoldDB" id="A0A081CPH6"/>
<evidence type="ECO:0000313" key="3">
    <source>
        <dbReference type="Proteomes" id="UP000053758"/>
    </source>
</evidence>
<dbReference type="GeneID" id="26307618"/>
<gene>
    <name evidence="2" type="ORF">PAN0_194d6844</name>
</gene>
<reference evidence="2" key="1">
    <citation type="submission" date="2014-07" db="EMBL/GenBank/DDBJ databases">
        <title>Draft genome sequence of the yeast Pseudozyma antarctica JCM 10317 known as a producer of lipase B which used in a wide range of industrial applications.</title>
        <authorList>
            <person name="Morita T."/>
            <person name="Saika A."/>
            <person name="Koike H."/>
        </authorList>
    </citation>
    <scope>NUCLEOTIDE SEQUENCE</scope>
    <source>
        <strain evidence="2">JCM 10317</strain>
    </source>
</reference>
<dbReference type="Proteomes" id="UP000053758">
    <property type="component" value="Unassembled WGS sequence"/>
</dbReference>
<feature type="compositionally biased region" description="Basic and acidic residues" evidence="1">
    <location>
        <begin position="119"/>
        <end position="146"/>
    </location>
</feature>
<organism evidence="2">
    <name type="scientific">Pseudozyma antarctica</name>
    <name type="common">Yeast</name>
    <name type="synonym">Candida antarctica</name>
    <dbReference type="NCBI Taxonomy" id="84753"/>
    <lineage>
        <taxon>Eukaryota</taxon>
        <taxon>Fungi</taxon>
        <taxon>Dikarya</taxon>
        <taxon>Basidiomycota</taxon>
        <taxon>Ustilaginomycotina</taxon>
        <taxon>Ustilaginomycetes</taxon>
        <taxon>Ustilaginales</taxon>
        <taxon>Ustilaginaceae</taxon>
        <taxon>Moesziomyces</taxon>
    </lineage>
</organism>
<feature type="compositionally biased region" description="Acidic residues" evidence="1">
    <location>
        <begin position="148"/>
        <end position="163"/>
    </location>
</feature>
<feature type="compositionally biased region" description="Basic and acidic residues" evidence="1">
    <location>
        <begin position="164"/>
        <end position="179"/>
    </location>
</feature>
<dbReference type="RefSeq" id="XP_014653229.1">
    <property type="nucleotide sequence ID" value="XM_014797743.1"/>
</dbReference>
<name>A0A081CPH6_PSEA2</name>
<dbReference type="EMBL" id="DF830261">
    <property type="protein sequence ID" value="GAK68572.1"/>
    <property type="molecule type" value="Genomic_DNA"/>
</dbReference>
<dbReference type="HOGENOM" id="CLU_1366070_0_0_1"/>
<evidence type="ECO:0000256" key="1">
    <source>
        <dbReference type="SAM" id="MobiDB-lite"/>
    </source>
</evidence>
<feature type="region of interest" description="Disordered" evidence="1">
    <location>
        <begin position="119"/>
        <end position="200"/>
    </location>
</feature>
<proteinExistence type="predicted"/>
<evidence type="ECO:0000313" key="2">
    <source>
        <dbReference type="EMBL" id="GAK68572.1"/>
    </source>
</evidence>